<comment type="caution">
    <text evidence="1">The sequence shown here is derived from an EMBL/GenBank/DDBJ whole genome shotgun (WGS) entry which is preliminary data.</text>
</comment>
<dbReference type="RefSeq" id="WP_078772280.1">
    <property type="nucleotide sequence ID" value="NZ_CBCSBR010000001.1"/>
</dbReference>
<evidence type="ECO:0000313" key="2">
    <source>
        <dbReference type="Proteomes" id="UP000190813"/>
    </source>
</evidence>
<dbReference type="Proteomes" id="UP000190813">
    <property type="component" value="Unassembled WGS sequence"/>
</dbReference>
<dbReference type="AlphaFoldDB" id="A0A1T3MG77"/>
<gene>
    <name evidence="1" type="ORF">BAZ10_06195</name>
</gene>
<accession>A0A1T3MG77</accession>
<reference evidence="1 2" key="1">
    <citation type="submission" date="2016-06" db="EMBL/GenBank/DDBJ databases">
        <title>Revisiting the taxonomy of the Elizabethkingia Genus based on Whole-Genome Sequencing, Optical Mapping, and MALDI-TOF.</title>
        <authorList>
            <person name="Nicholson A.C."/>
        </authorList>
    </citation>
    <scope>NUCLEOTIDE SEQUENCE [LARGE SCALE GENOMIC DNA]</scope>
    <source>
        <strain evidence="1 2">G4070</strain>
    </source>
</reference>
<keyword evidence="2" id="KW-1185">Reference proteome</keyword>
<evidence type="ECO:0000313" key="1">
    <source>
        <dbReference type="EMBL" id="OPC63667.1"/>
    </source>
</evidence>
<protein>
    <submittedName>
        <fullName evidence="1">Uncharacterized protein</fullName>
    </submittedName>
</protein>
<proteinExistence type="predicted"/>
<organism evidence="1 2">
    <name type="scientific">Elizabethkingia occulta</name>
    <dbReference type="NCBI Taxonomy" id="1867263"/>
    <lineage>
        <taxon>Bacteria</taxon>
        <taxon>Pseudomonadati</taxon>
        <taxon>Bacteroidota</taxon>
        <taxon>Flavobacteriia</taxon>
        <taxon>Flavobacteriales</taxon>
        <taxon>Weeksellaceae</taxon>
        <taxon>Elizabethkingia</taxon>
    </lineage>
</organism>
<name>A0A1T3MG77_9FLAO</name>
<dbReference type="EMBL" id="MAHX01000016">
    <property type="protein sequence ID" value="OPC63667.1"/>
    <property type="molecule type" value="Genomic_DNA"/>
</dbReference>
<sequence>MKKSLLIATIGVAGFMSAKSVEIKESKLESNLNPSEEAIWYPVKITSSCGYTEYIELGNSDISCLEVEINRMEDDCDAPVEAWGWA</sequence>